<accession>A0A6P8KFT9</accession>
<dbReference type="GeneID" id="117142865"/>
<dbReference type="PROSITE" id="PS51471">
    <property type="entry name" value="FE2OG_OXY"/>
    <property type="match status" value="1"/>
</dbReference>
<dbReference type="GO" id="GO:0005783">
    <property type="term" value="C:endoplasmic reticulum"/>
    <property type="evidence" value="ECO:0007669"/>
    <property type="project" value="TreeGrafter"/>
</dbReference>
<evidence type="ECO:0000256" key="3">
    <source>
        <dbReference type="ARBA" id="ARBA00022824"/>
    </source>
</evidence>
<dbReference type="PANTHER" id="PTHR10869:SF244">
    <property type="entry name" value="PROLYL 4-HYDROXYLASE SUBUNIT ALPHA-2"/>
    <property type="match status" value="1"/>
</dbReference>
<dbReference type="FunFam" id="2.60.120.620:FF:000011">
    <property type="entry name" value="Prolyl alpha subunit"/>
    <property type="match status" value="1"/>
</dbReference>
<keyword evidence="3" id="KW-0256">Endoplasmic reticulum</keyword>
<proteinExistence type="predicted"/>
<keyword evidence="6" id="KW-0560">Oxidoreductase</keyword>
<dbReference type="InterPro" id="IPR011990">
    <property type="entry name" value="TPR-like_helical_dom_sf"/>
</dbReference>
<feature type="domain" description="Fe2OG dioxygenase" evidence="9">
    <location>
        <begin position="235"/>
        <end position="340"/>
    </location>
</feature>
<organism evidence="10 11">
    <name type="scientific">Drosophila mauritiana</name>
    <name type="common">Fruit fly</name>
    <dbReference type="NCBI Taxonomy" id="7226"/>
    <lineage>
        <taxon>Eukaryota</taxon>
        <taxon>Metazoa</taxon>
        <taxon>Ecdysozoa</taxon>
        <taxon>Arthropoda</taxon>
        <taxon>Hexapoda</taxon>
        <taxon>Insecta</taxon>
        <taxon>Pterygota</taxon>
        <taxon>Neoptera</taxon>
        <taxon>Endopterygota</taxon>
        <taxon>Diptera</taxon>
        <taxon>Brachycera</taxon>
        <taxon>Muscomorpha</taxon>
        <taxon>Ephydroidea</taxon>
        <taxon>Drosophilidae</taxon>
        <taxon>Drosophila</taxon>
        <taxon>Sophophora</taxon>
    </lineage>
</organism>
<sequence length="361" mass="40943">MRKMLPTSSYLEHACRGIHDLMSCYDLKPEELAAGNLAGYSQPETGLTAYDCLALGEFSVQKRKDDLAEAWYNLSLNRFENKFDKYRVHKAWALLLAKNKQFTEAFHHFENKPEEIVASNEVIHFEEELATKQNCTAVVQKPSRLQCRYNSSTTPFTRIAPLKMEELSLDPYMVVFHDVVYDTEIDGMLNSSNFGLSLTDSGQKSEVRTSKDSYIVDAKSLNERVTDMTGFSMEMSDPFSLINYGLGGHYMLHYDFHEYTNTTRPKQGDRIATVLFYLGEVDSGGATIFPKINIAVTPKKGSAVFWYNLHNSGAMNLKSLHSACPVISGSKYVLTKWINELPQMFVTPCMKDSNLHLPQKE</sequence>
<dbReference type="RefSeq" id="XP_033163024.1">
    <property type="nucleotide sequence ID" value="XM_033307133.1"/>
</dbReference>
<keyword evidence="4" id="KW-0847">Vitamin C</keyword>
<dbReference type="InterPro" id="IPR005123">
    <property type="entry name" value="Oxoglu/Fe-dep_dioxygenase_dom"/>
</dbReference>
<evidence type="ECO:0000256" key="8">
    <source>
        <dbReference type="ARBA" id="ARBA00023180"/>
    </source>
</evidence>
<gene>
    <name evidence="11" type="primary">LOC117142865</name>
</gene>
<dbReference type="AlphaFoldDB" id="A0A6P8KFT9"/>
<dbReference type="Gene3D" id="1.25.40.10">
    <property type="entry name" value="Tetratricopeptide repeat domain"/>
    <property type="match status" value="1"/>
</dbReference>
<dbReference type="PANTHER" id="PTHR10869">
    <property type="entry name" value="PROLYL 4-HYDROXYLASE ALPHA SUBUNIT"/>
    <property type="match status" value="1"/>
</dbReference>
<dbReference type="GO" id="GO:0031418">
    <property type="term" value="F:L-ascorbic acid binding"/>
    <property type="evidence" value="ECO:0007669"/>
    <property type="project" value="UniProtKB-KW"/>
</dbReference>
<keyword evidence="10" id="KW-1185">Reference proteome</keyword>
<evidence type="ECO:0000256" key="7">
    <source>
        <dbReference type="ARBA" id="ARBA00023004"/>
    </source>
</evidence>
<dbReference type="InterPro" id="IPR044862">
    <property type="entry name" value="Pro_4_hyd_alph_FE2OG_OXY"/>
</dbReference>
<evidence type="ECO:0000256" key="2">
    <source>
        <dbReference type="ARBA" id="ARBA00022723"/>
    </source>
</evidence>
<evidence type="ECO:0000259" key="9">
    <source>
        <dbReference type="PROSITE" id="PS51471"/>
    </source>
</evidence>
<dbReference type="SMART" id="SM00702">
    <property type="entry name" value="P4Hc"/>
    <property type="match status" value="1"/>
</dbReference>
<keyword evidence="7" id="KW-0408">Iron</keyword>
<dbReference type="GO" id="GO:0004656">
    <property type="term" value="F:procollagen-proline 4-dioxygenase activity"/>
    <property type="evidence" value="ECO:0007669"/>
    <property type="project" value="TreeGrafter"/>
</dbReference>
<dbReference type="Pfam" id="PF13640">
    <property type="entry name" value="2OG-FeII_Oxy_3"/>
    <property type="match status" value="1"/>
</dbReference>
<dbReference type="Gene3D" id="2.60.120.620">
    <property type="entry name" value="q2cbj1_9rhob like domain"/>
    <property type="match status" value="1"/>
</dbReference>
<evidence type="ECO:0000313" key="10">
    <source>
        <dbReference type="Proteomes" id="UP000515162"/>
    </source>
</evidence>
<protein>
    <submittedName>
        <fullName evidence="11">Prolyl 4-hydroxylase subunit alpha-1-like isoform X5</fullName>
    </submittedName>
</protein>
<dbReference type="Proteomes" id="UP000515162">
    <property type="component" value="Chromosome 3R"/>
</dbReference>
<evidence type="ECO:0000256" key="6">
    <source>
        <dbReference type="ARBA" id="ARBA00023002"/>
    </source>
</evidence>
<evidence type="ECO:0000256" key="5">
    <source>
        <dbReference type="ARBA" id="ARBA00022964"/>
    </source>
</evidence>
<reference evidence="11" key="1">
    <citation type="submission" date="2025-08" db="UniProtKB">
        <authorList>
            <consortium name="RefSeq"/>
        </authorList>
    </citation>
    <scope>IDENTIFICATION</scope>
    <source>
        <strain evidence="11">Mau12</strain>
        <tissue evidence="11">Whole Body</tissue>
    </source>
</reference>
<name>A0A6P8KFT9_DROMA</name>
<dbReference type="GO" id="GO:0005506">
    <property type="term" value="F:iron ion binding"/>
    <property type="evidence" value="ECO:0007669"/>
    <property type="project" value="InterPro"/>
</dbReference>
<keyword evidence="8" id="KW-0325">Glycoprotein</keyword>
<comment type="cofactor">
    <cofactor evidence="1">
        <name>L-ascorbate</name>
        <dbReference type="ChEBI" id="CHEBI:38290"/>
    </cofactor>
</comment>
<evidence type="ECO:0000256" key="4">
    <source>
        <dbReference type="ARBA" id="ARBA00022896"/>
    </source>
</evidence>
<evidence type="ECO:0000313" key="11">
    <source>
        <dbReference type="RefSeq" id="XP_033163024.1"/>
    </source>
</evidence>
<keyword evidence="2" id="KW-0479">Metal-binding</keyword>
<dbReference type="InterPro" id="IPR006620">
    <property type="entry name" value="Pro_4_hyd_alph"/>
</dbReference>
<dbReference type="InterPro" id="IPR045054">
    <property type="entry name" value="P4HA-like"/>
</dbReference>
<keyword evidence="5" id="KW-0223">Dioxygenase</keyword>
<evidence type="ECO:0000256" key="1">
    <source>
        <dbReference type="ARBA" id="ARBA00001961"/>
    </source>
</evidence>